<dbReference type="EMBL" id="BMAO01036498">
    <property type="protein sequence ID" value="GFR11067.1"/>
    <property type="molecule type" value="Genomic_DNA"/>
</dbReference>
<organism evidence="1 2">
    <name type="scientific">Trichonephila clavata</name>
    <name type="common">Joro spider</name>
    <name type="synonym">Nephila clavata</name>
    <dbReference type="NCBI Taxonomy" id="2740835"/>
    <lineage>
        <taxon>Eukaryota</taxon>
        <taxon>Metazoa</taxon>
        <taxon>Ecdysozoa</taxon>
        <taxon>Arthropoda</taxon>
        <taxon>Chelicerata</taxon>
        <taxon>Arachnida</taxon>
        <taxon>Araneae</taxon>
        <taxon>Araneomorphae</taxon>
        <taxon>Entelegynae</taxon>
        <taxon>Araneoidea</taxon>
        <taxon>Nephilidae</taxon>
        <taxon>Trichonephila</taxon>
    </lineage>
</organism>
<evidence type="ECO:0000313" key="1">
    <source>
        <dbReference type="EMBL" id="GFR11067.1"/>
    </source>
</evidence>
<reference evidence="1" key="1">
    <citation type="submission" date="2020-07" db="EMBL/GenBank/DDBJ databases">
        <title>Multicomponent nature underlies the extraordinary mechanical properties of spider dragline silk.</title>
        <authorList>
            <person name="Kono N."/>
            <person name="Nakamura H."/>
            <person name="Mori M."/>
            <person name="Yoshida Y."/>
            <person name="Ohtoshi R."/>
            <person name="Malay A.D."/>
            <person name="Moran D.A.P."/>
            <person name="Tomita M."/>
            <person name="Numata K."/>
            <person name="Arakawa K."/>
        </authorList>
    </citation>
    <scope>NUCLEOTIDE SEQUENCE</scope>
</reference>
<evidence type="ECO:0000313" key="2">
    <source>
        <dbReference type="Proteomes" id="UP000887116"/>
    </source>
</evidence>
<dbReference type="Proteomes" id="UP000887116">
    <property type="component" value="Unassembled WGS sequence"/>
</dbReference>
<sequence length="98" mass="11061">MAPRERKNSLTANRKIPLIGKSSPPTRAYTRDSFLILLPDGYKYSIKTRSECDVASEKYGKKLARSNSWRGTAKLSFFLMKVTKEKKMVGSIGCLLQT</sequence>
<dbReference type="AlphaFoldDB" id="A0A8X6LJX3"/>
<name>A0A8X6LJX3_TRICU</name>
<gene>
    <name evidence="1" type="ORF">TNCT_562701</name>
</gene>
<protein>
    <submittedName>
        <fullName evidence="1">Uncharacterized protein</fullName>
    </submittedName>
</protein>
<proteinExistence type="predicted"/>
<keyword evidence="2" id="KW-1185">Reference proteome</keyword>
<comment type="caution">
    <text evidence="1">The sequence shown here is derived from an EMBL/GenBank/DDBJ whole genome shotgun (WGS) entry which is preliminary data.</text>
</comment>
<accession>A0A8X6LJX3</accession>